<organism evidence="2 5">
    <name type="scientific">Lachnotalea glycerini</name>
    <dbReference type="NCBI Taxonomy" id="1763509"/>
    <lineage>
        <taxon>Bacteria</taxon>
        <taxon>Bacillati</taxon>
        <taxon>Bacillota</taxon>
        <taxon>Clostridia</taxon>
        <taxon>Lachnospirales</taxon>
        <taxon>Lachnospiraceae</taxon>
        <taxon>Lachnotalea</taxon>
    </lineage>
</organism>
<name>A0A255INE5_9FIRM</name>
<evidence type="ECO:0000313" key="5">
    <source>
        <dbReference type="Proteomes" id="UP000247523"/>
    </source>
</evidence>
<evidence type="ECO:0000313" key="3">
    <source>
        <dbReference type="EMBL" id="RDY30393.1"/>
    </source>
</evidence>
<evidence type="ECO:0000313" key="2">
    <source>
        <dbReference type="EMBL" id="PXV86301.1"/>
    </source>
</evidence>
<dbReference type="Proteomes" id="UP000216411">
    <property type="component" value="Unassembled WGS sequence"/>
</dbReference>
<sequence length="247" mass="26638">MKNVFKRNQVVITALTIMIAAAFYLNYADKIDTSEPSKAASATVEEDAIDVSDISEEDIYAAANAEANSEEVLEALSPNGEEDIQSYDLDLTSDTASAEDVQTDSTETAAPVTEEETPGEAVLTSATTSVGFIAEAKLSREQVRAKNKESLLEIINNTAISDDQKQSAIDAMIKMTDISEREAAAETLLESKGFEDVVVSITDDTADVVVNMSEVTDAKRAQIEDIMKRKTEVSAENIVITPISVEQ</sequence>
<dbReference type="AlphaFoldDB" id="A0A255INE5"/>
<protein>
    <submittedName>
        <fullName evidence="3">SpoIIIAH-like family protein</fullName>
    </submittedName>
    <submittedName>
        <fullName evidence="2">Stage III sporulation protein AH</fullName>
    </submittedName>
</protein>
<evidence type="ECO:0000313" key="4">
    <source>
        <dbReference type="Proteomes" id="UP000216411"/>
    </source>
</evidence>
<reference evidence="3" key="3">
    <citation type="submission" date="2018-07" db="EMBL/GenBank/DDBJ databases">
        <authorList>
            <person name="Quirk P.G."/>
            <person name="Krulwich T.A."/>
        </authorList>
    </citation>
    <scope>NUCLEOTIDE SEQUENCE</scope>
    <source>
        <strain evidence="3">CCRI-19302</strain>
    </source>
</reference>
<comment type="caution">
    <text evidence="2">The sequence shown here is derived from an EMBL/GenBank/DDBJ whole genome shotgun (WGS) entry which is preliminary data.</text>
</comment>
<dbReference type="InterPro" id="IPR024232">
    <property type="entry name" value="SpoIIIAH"/>
</dbReference>
<evidence type="ECO:0000256" key="1">
    <source>
        <dbReference type="SAM" id="MobiDB-lite"/>
    </source>
</evidence>
<dbReference type="EMBL" id="NOKA02000038">
    <property type="protein sequence ID" value="RDY30393.1"/>
    <property type="molecule type" value="Genomic_DNA"/>
</dbReference>
<dbReference type="EMBL" id="QICS01000013">
    <property type="protein sequence ID" value="PXV86301.1"/>
    <property type="molecule type" value="Genomic_DNA"/>
</dbReference>
<dbReference type="Pfam" id="PF12685">
    <property type="entry name" value="SpoIIIAH"/>
    <property type="match status" value="1"/>
</dbReference>
<dbReference type="InterPro" id="IPR038503">
    <property type="entry name" value="SpoIIIAH_sf"/>
</dbReference>
<gene>
    <name evidence="2" type="ORF">C8E03_11386</name>
    <name evidence="3" type="ORF">CG710_014795</name>
</gene>
<reference evidence="2 5" key="2">
    <citation type="submission" date="2018-05" db="EMBL/GenBank/DDBJ databases">
        <title>Genomic Encyclopedia of Type Strains, Phase IV (KMG-IV): sequencing the most valuable type-strain genomes for metagenomic binning, comparative biology and taxonomic classification.</title>
        <authorList>
            <person name="Goeker M."/>
        </authorList>
    </citation>
    <scope>NUCLEOTIDE SEQUENCE [LARGE SCALE GENOMIC DNA]</scope>
    <source>
        <strain evidence="2 5">DSM 28816</strain>
    </source>
</reference>
<dbReference type="Proteomes" id="UP000247523">
    <property type="component" value="Unassembled WGS sequence"/>
</dbReference>
<dbReference type="OrthoDB" id="9789991at2"/>
<keyword evidence="4" id="KW-1185">Reference proteome</keyword>
<proteinExistence type="predicted"/>
<dbReference type="RefSeq" id="WP_094376462.1">
    <property type="nucleotide sequence ID" value="NZ_NOKA02000038.1"/>
</dbReference>
<dbReference type="Gene3D" id="1.10.287.4300">
    <property type="entry name" value="Stage III sporulation protein AH-like"/>
    <property type="match status" value="1"/>
</dbReference>
<reference evidence="3 4" key="1">
    <citation type="journal article" date="2017" name="Genome Announc.">
        <title>Draft Genome Sequence of a Sporulating and Motile Strain of Lachnotalea glycerini Isolated from Water in Quebec City, Canada.</title>
        <authorList>
            <person name="Maheux A.F."/>
            <person name="Boudreau D.K."/>
            <person name="Berube E."/>
            <person name="Boissinot M."/>
            <person name="Raymond F."/>
            <person name="Brodeur S."/>
            <person name="Corbeil J."/>
            <person name="Isabel S."/>
            <person name="Omar R.F."/>
            <person name="Bergeron M.G."/>
        </authorList>
    </citation>
    <scope>NUCLEOTIDE SEQUENCE [LARGE SCALE GENOMIC DNA]</scope>
    <source>
        <strain evidence="3 4">CCRI-19302</strain>
    </source>
</reference>
<accession>A0A255INE5</accession>
<feature type="region of interest" description="Disordered" evidence="1">
    <location>
        <begin position="94"/>
        <end position="119"/>
    </location>
</feature>